<name>X1JTI6_9ZZZZ</name>
<proteinExistence type="predicted"/>
<sequence length="120" mass="14061">MNFKNYKEWFTSIYGSEATEVILDDKNECITRDEKKLRDFFRDYDRIEPIENGYTIKGCTECISKRIIVRKQDCPGFLGKLNEIKYVIVGLETNIPEKYGFDIHVAFNQFKTEEKGASIV</sequence>
<gene>
    <name evidence="1" type="ORF">S03H2_47613</name>
</gene>
<dbReference type="EMBL" id="BARU01029969">
    <property type="protein sequence ID" value="GAH73113.1"/>
    <property type="molecule type" value="Genomic_DNA"/>
</dbReference>
<reference evidence="1" key="1">
    <citation type="journal article" date="2014" name="Front. Microbiol.">
        <title>High frequency of phylogenetically diverse reductive dehalogenase-homologous genes in deep subseafloor sedimentary metagenomes.</title>
        <authorList>
            <person name="Kawai M."/>
            <person name="Futagami T."/>
            <person name="Toyoda A."/>
            <person name="Takaki Y."/>
            <person name="Nishi S."/>
            <person name="Hori S."/>
            <person name="Arai W."/>
            <person name="Tsubouchi T."/>
            <person name="Morono Y."/>
            <person name="Uchiyama I."/>
            <person name="Ito T."/>
            <person name="Fujiyama A."/>
            <person name="Inagaki F."/>
            <person name="Takami H."/>
        </authorList>
    </citation>
    <scope>NUCLEOTIDE SEQUENCE</scope>
    <source>
        <strain evidence="1">Expedition CK06-06</strain>
    </source>
</reference>
<feature type="non-terminal residue" evidence="1">
    <location>
        <position position="120"/>
    </location>
</feature>
<accession>X1JTI6</accession>
<comment type="caution">
    <text evidence="1">The sequence shown here is derived from an EMBL/GenBank/DDBJ whole genome shotgun (WGS) entry which is preliminary data.</text>
</comment>
<evidence type="ECO:0000313" key="1">
    <source>
        <dbReference type="EMBL" id="GAH73113.1"/>
    </source>
</evidence>
<organism evidence="1">
    <name type="scientific">marine sediment metagenome</name>
    <dbReference type="NCBI Taxonomy" id="412755"/>
    <lineage>
        <taxon>unclassified sequences</taxon>
        <taxon>metagenomes</taxon>
        <taxon>ecological metagenomes</taxon>
    </lineage>
</organism>
<dbReference type="AlphaFoldDB" id="X1JTI6"/>
<protein>
    <submittedName>
        <fullName evidence="1">Uncharacterized protein</fullName>
    </submittedName>
</protein>